<dbReference type="InterPro" id="IPR016195">
    <property type="entry name" value="Pol/histidinol_Pase-like"/>
</dbReference>
<organism evidence="5 6">
    <name type="scientific">Mytilus coruscus</name>
    <name type="common">Sea mussel</name>
    <dbReference type="NCBI Taxonomy" id="42192"/>
    <lineage>
        <taxon>Eukaryota</taxon>
        <taxon>Metazoa</taxon>
        <taxon>Spiralia</taxon>
        <taxon>Lophotrochozoa</taxon>
        <taxon>Mollusca</taxon>
        <taxon>Bivalvia</taxon>
        <taxon>Autobranchia</taxon>
        <taxon>Pteriomorphia</taxon>
        <taxon>Mytilida</taxon>
        <taxon>Mytiloidea</taxon>
        <taxon>Mytilidae</taxon>
        <taxon>Mytilinae</taxon>
        <taxon>Mytilus</taxon>
    </lineage>
</organism>
<comment type="similarity">
    <text evidence="2">Belongs to the eukaryotic/archaeal RNase P protein component 3 family.</text>
</comment>
<reference evidence="5 6" key="1">
    <citation type="submission" date="2020-06" db="EMBL/GenBank/DDBJ databases">
        <authorList>
            <person name="Li R."/>
            <person name="Bekaert M."/>
        </authorList>
    </citation>
    <scope>NUCLEOTIDE SEQUENCE [LARGE SCALE GENOMIC DNA]</scope>
    <source>
        <strain evidence="6">wild</strain>
    </source>
</reference>
<evidence type="ECO:0000313" key="6">
    <source>
        <dbReference type="Proteomes" id="UP000507470"/>
    </source>
</evidence>
<dbReference type="PANTHER" id="PTHR13031">
    <property type="entry name" value="RIBONUCLEASE P SUBUNIT P30"/>
    <property type="match status" value="1"/>
</dbReference>
<evidence type="ECO:0000313" key="5">
    <source>
        <dbReference type="EMBL" id="CAC5414100.1"/>
    </source>
</evidence>
<dbReference type="Proteomes" id="UP000507470">
    <property type="component" value="Unassembled WGS sequence"/>
</dbReference>
<evidence type="ECO:0000256" key="4">
    <source>
        <dbReference type="SAM" id="MobiDB-lite"/>
    </source>
</evidence>
<dbReference type="GO" id="GO:0005655">
    <property type="term" value="C:nucleolar ribonuclease P complex"/>
    <property type="evidence" value="ECO:0007669"/>
    <property type="project" value="TreeGrafter"/>
</dbReference>
<dbReference type="GO" id="GO:0004526">
    <property type="term" value="F:ribonuclease P activity"/>
    <property type="evidence" value="ECO:0007669"/>
    <property type="project" value="UniProtKB-EC"/>
</dbReference>
<proteinExistence type="inferred from homology"/>
<gene>
    <name evidence="5" type="ORF">MCOR_46942</name>
</gene>
<dbReference type="OrthoDB" id="17948at2759"/>
<feature type="region of interest" description="Disordered" evidence="4">
    <location>
        <begin position="305"/>
        <end position="325"/>
    </location>
</feature>
<protein>
    <submittedName>
        <fullName evidence="5">RPP1</fullName>
        <ecNumber evidence="5">3.1.26.5</ecNumber>
    </submittedName>
</protein>
<dbReference type="GO" id="GO:0008033">
    <property type="term" value="P:tRNA processing"/>
    <property type="evidence" value="ECO:0007669"/>
    <property type="project" value="UniProtKB-KW"/>
</dbReference>
<dbReference type="Gene3D" id="3.20.20.140">
    <property type="entry name" value="Metal-dependent hydrolases"/>
    <property type="match status" value="1"/>
</dbReference>
<dbReference type="PANTHER" id="PTHR13031:SF0">
    <property type="entry name" value="RIBONUCLEASE P PROTEIN SUBUNIT P30"/>
    <property type="match status" value="1"/>
</dbReference>
<evidence type="ECO:0000256" key="1">
    <source>
        <dbReference type="ARBA" id="ARBA00004123"/>
    </source>
</evidence>
<comment type="subcellular location">
    <subcellularLocation>
        <location evidence="1">Nucleus</location>
    </subcellularLocation>
</comment>
<dbReference type="GO" id="GO:0003723">
    <property type="term" value="F:RNA binding"/>
    <property type="evidence" value="ECO:0007669"/>
    <property type="project" value="TreeGrafter"/>
</dbReference>
<keyword evidence="5" id="KW-0378">Hydrolase</keyword>
<name>A0A6J8E0X4_MYTCO</name>
<sequence>MANFMDFNVQISEKKSLAKTLAMAAKLGYSIAAVNHCAPSIDSIVKKKKKDKDYHTIPLPEALKVDAETLKNIMITKAQNKPKYLNVLSKGDQALDGRTKQFRQLSRFSTIMEDVAQLQKLNTPEIQAFDLVAVQPLTEKIFHVAVSSLKIDIITVDVTQKLPYPIKRPLINVALERGIYFEIQYSPAIRDSTSRKYMIANAQTLIRVCKGKNVIISSGCQKAMDLRGPHDVANLGLLFGMSQEQAKAAISTNCQSLLLHSESRKIIKSTVGVVHKTKLAEKDKWIIEQNVPTIKKLPDCTNSINKSESKLTDSESRNTDIKGENDNCKSVKRVLEGRQPEDVTEVKKLKLDVKCMQANDIKSDVIK</sequence>
<feature type="compositionally biased region" description="Basic and acidic residues" evidence="4">
    <location>
        <begin position="307"/>
        <end position="325"/>
    </location>
</feature>
<keyword evidence="3" id="KW-0819">tRNA processing</keyword>
<dbReference type="Pfam" id="PF01876">
    <property type="entry name" value="RNase_P_p30"/>
    <property type="match status" value="1"/>
</dbReference>
<dbReference type="EMBL" id="CACVKT020008320">
    <property type="protein sequence ID" value="CAC5414100.1"/>
    <property type="molecule type" value="Genomic_DNA"/>
</dbReference>
<dbReference type="AlphaFoldDB" id="A0A6J8E0X4"/>
<dbReference type="EC" id="3.1.26.5" evidence="5"/>
<evidence type="ECO:0000256" key="2">
    <source>
        <dbReference type="ARBA" id="ARBA00007331"/>
    </source>
</evidence>
<dbReference type="SUPFAM" id="SSF89550">
    <property type="entry name" value="PHP domain-like"/>
    <property type="match status" value="1"/>
</dbReference>
<keyword evidence="6" id="KW-1185">Reference proteome</keyword>
<evidence type="ECO:0000256" key="3">
    <source>
        <dbReference type="ARBA" id="ARBA00022694"/>
    </source>
</evidence>
<accession>A0A6J8E0X4</accession>
<dbReference type="InterPro" id="IPR002738">
    <property type="entry name" value="RNase_P_p30"/>
</dbReference>